<proteinExistence type="predicted"/>
<sequence>MPQNTAPDRMLSDGSYINYSDQGRRAVQVLNENPDHHITGYTDTTDGWHHTIKSDVGTGRIGLDDPRL</sequence>
<keyword evidence="2" id="KW-1185">Reference proteome</keyword>
<evidence type="ECO:0000313" key="2">
    <source>
        <dbReference type="Proteomes" id="UP001224926"/>
    </source>
</evidence>
<organism evidence="1 2">
    <name type="scientific">Natrinema thermotolerans</name>
    <dbReference type="NCBI Taxonomy" id="121872"/>
    <lineage>
        <taxon>Archaea</taxon>
        <taxon>Methanobacteriati</taxon>
        <taxon>Methanobacteriota</taxon>
        <taxon>Stenosarchaea group</taxon>
        <taxon>Halobacteria</taxon>
        <taxon>Halobacteriales</taxon>
        <taxon>Natrialbaceae</taxon>
        <taxon>Natrinema</taxon>
    </lineage>
</organism>
<name>A0AAF0PF16_9EURY</name>
<accession>A0AAF0PF16</accession>
<dbReference type="RefSeq" id="WP_049967193.1">
    <property type="nucleotide sequence ID" value="NZ_CP101874.1"/>
</dbReference>
<dbReference type="EMBL" id="CP101874">
    <property type="protein sequence ID" value="WMT10267.1"/>
    <property type="molecule type" value="Genomic_DNA"/>
</dbReference>
<keyword evidence="1" id="KW-0614">Plasmid</keyword>
<reference evidence="1 2" key="1">
    <citation type="submission" date="2022-07" db="EMBL/GenBank/DDBJ databases">
        <title>Two temperate virus in Haloterrigena jeotgali A29.</title>
        <authorList>
            <person name="Deng X."/>
        </authorList>
    </citation>
    <scope>NUCLEOTIDE SEQUENCE [LARGE SCALE GENOMIC DNA]</scope>
    <source>
        <strain evidence="1 2">A29</strain>
        <plasmid evidence="1 2">unnamed1</plasmid>
    </source>
</reference>
<protein>
    <submittedName>
        <fullName evidence="1">Uncharacterized protein</fullName>
    </submittedName>
</protein>
<dbReference type="GeneID" id="39860117"/>
<evidence type="ECO:0000313" key="1">
    <source>
        <dbReference type="EMBL" id="WMT10267.1"/>
    </source>
</evidence>
<geneLocation type="plasmid" evidence="1 2">
    <name>unnamed1</name>
</geneLocation>
<dbReference type="Proteomes" id="UP001224926">
    <property type="component" value="Plasmid unnamed1"/>
</dbReference>
<dbReference type="GeneID" id="84216764"/>
<gene>
    <name evidence="1" type="ORF">NP511_22460</name>
</gene>
<dbReference type="AlphaFoldDB" id="A0AAF0PF16"/>